<dbReference type="EMBL" id="SRSC01000002">
    <property type="protein sequence ID" value="TGU72410.1"/>
    <property type="molecule type" value="Genomic_DNA"/>
</dbReference>
<dbReference type="RefSeq" id="WP_135869889.1">
    <property type="nucleotide sequence ID" value="NZ_SRSC01000002.1"/>
</dbReference>
<organism evidence="3 4">
    <name type="scientific">Geomonas terrae</name>
    <dbReference type="NCBI Taxonomy" id="2562681"/>
    <lineage>
        <taxon>Bacteria</taxon>
        <taxon>Pseudomonadati</taxon>
        <taxon>Thermodesulfobacteriota</taxon>
        <taxon>Desulfuromonadia</taxon>
        <taxon>Geobacterales</taxon>
        <taxon>Geobacteraceae</taxon>
        <taxon>Geomonas</taxon>
    </lineage>
</organism>
<dbReference type="InterPro" id="IPR002765">
    <property type="entry name" value="UPF0145_YbjQ-like"/>
</dbReference>
<dbReference type="Gene3D" id="3.30.110.70">
    <property type="entry name" value="Hypothetical protein apc22750. Chain B"/>
    <property type="match status" value="1"/>
</dbReference>
<dbReference type="Proteomes" id="UP000306416">
    <property type="component" value="Unassembled WGS sequence"/>
</dbReference>
<keyword evidence="2" id="KW-1133">Transmembrane helix</keyword>
<feature type="transmembrane region" description="Helical" evidence="2">
    <location>
        <begin position="6"/>
        <end position="23"/>
    </location>
</feature>
<evidence type="ECO:0000313" key="4">
    <source>
        <dbReference type="Proteomes" id="UP000306416"/>
    </source>
</evidence>
<keyword evidence="2" id="KW-0812">Transmembrane</keyword>
<keyword evidence="4" id="KW-1185">Reference proteome</keyword>
<evidence type="ECO:0000256" key="2">
    <source>
        <dbReference type="SAM" id="Phobius"/>
    </source>
</evidence>
<dbReference type="InterPro" id="IPR035439">
    <property type="entry name" value="UPF0145_dom_sf"/>
</dbReference>
<sequence length="140" mass="14861">MSSNSIGPAIIIAFVLWFLFSTWKNRASSANGLVAEIERATDEIGELRKKVIVVAGGNIPGREVKAILGHITGTSSIGATNDEEAEAAEILAMIDLMRRAHAMGANAILDARLTTSTHEQDGSGWMVSKAYYTGTAVVTI</sequence>
<comment type="similarity">
    <text evidence="1">Belongs to the UPF0145 family.</text>
</comment>
<keyword evidence="2" id="KW-0472">Membrane</keyword>
<proteinExistence type="inferred from homology"/>
<dbReference type="SUPFAM" id="SSF117782">
    <property type="entry name" value="YbjQ-like"/>
    <property type="match status" value="1"/>
</dbReference>
<dbReference type="Pfam" id="PF01906">
    <property type="entry name" value="YbjQ_1"/>
    <property type="match status" value="1"/>
</dbReference>
<reference evidence="3 4" key="1">
    <citation type="submission" date="2019-04" db="EMBL/GenBank/DDBJ databases">
        <title>Geobacter oryzae sp. nov., ferric-reducing bacteria isolated from paddy soil.</title>
        <authorList>
            <person name="Xu Z."/>
            <person name="Masuda Y."/>
            <person name="Itoh H."/>
            <person name="Senoo K."/>
        </authorList>
    </citation>
    <scope>NUCLEOTIDE SEQUENCE [LARGE SCALE GENOMIC DNA]</scope>
    <source>
        <strain evidence="3 4">Red111</strain>
    </source>
</reference>
<gene>
    <name evidence="3" type="ORF">E4633_08870</name>
</gene>
<evidence type="ECO:0000313" key="3">
    <source>
        <dbReference type="EMBL" id="TGU72410.1"/>
    </source>
</evidence>
<comment type="caution">
    <text evidence="3">The sequence shown here is derived from an EMBL/GenBank/DDBJ whole genome shotgun (WGS) entry which is preliminary data.</text>
</comment>
<protein>
    <submittedName>
        <fullName evidence="3">Heavy metal-binding domain-containing protein</fullName>
    </submittedName>
</protein>
<dbReference type="AlphaFoldDB" id="A0A4S1CH37"/>
<name>A0A4S1CH37_9BACT</name>
<evidence type="ECO:0000256" key="1">
    <source>
        <dbReference type="ARBA" id="ARBA00010751"/>
    </source>
</evidence>
<accession>A0A4S1CH37</accession>